<reference evidence="4" key="1">
    <citation type="journal article" date="2014" name="Front. Microbiol.">
        <title>High frequency of phylogenetically diverse reductive dehalogenase-homologous genes in deep subseafloor sedimentary metagenomes.</title>
        <authorList>
            <person name="Kawai M."/>
            <person name="Futagami T."/>
            <person name="Toyoda A."/>
            <person name="Takaki Y."/>
            <person name="Nishi S."/>
            <person name="Hori S."/>
            <person name="Arai W."/>
            <person name="Tsubouchi T."/>
            <person name="Morono Y."/>
            <person name="Uchiyama I."/>
            <person name="Ito T."/>
            <person name="Fujiyama A."/>
            <person name="Inagaki F."/>
            <person name="Takami H."/>
        </authorList>
    </citation>
    <scope>NUCLEOTIDE SEQUENCE</scope>
    <source>
        <strain evidence="4">Expedition CK06-06</strain>
    </source>
</reference>
<dbReference type="SUPFAM" id="SSF52540">
    <property type="entry name" value="P-loop containing nucleoside triphosphate hydrolases"/>
    <property type="match status" value="1"/>
</dbReference>
<gene>
    <name evidence="4" type="ORF">S03H2_39494</name>
</gene>
<dbReference type="GO" id="GO:0016887">
    <property type="term" value="F:ATP hydrolysis activity"/>
    <property type="evidence" value="ECO:0007669"/>
    <property type="project" value="InterPro"/>
</dbReference>
<accession>X1GWN5</accession>
<dbReference type="InterPro" id="IPR027417">
    <property type="entry name" value="P-loop_NTPase"/>
</dbReference>
<comment type="caution">
    <text evidence="4">The sequence shown here is derived from an EMBL/GenBank/DDBJ whole genome shotgun (WGS) entry which is preliminary data.</text>
</comment>
<feature type="non-terminal residue" evidence="4">
    <location>
        <position position="1"/>
    </location>
</feature>
<dbReference type="EMBL" id="BARU01024426">
    <property type="protein sequence ID" value="GAH49275.1"/>
    <property type="molecule type" value="Genomic_DNA"/>
</dbReference>
<sequence>IADRVVVLRDGMKVVDDSLKNIKMEDIETSITGKRKKDKVRKICSAITEKVKLKVELKNIWFRSVLKDINLKFYENLVYCIYGLEGSGKKILGKILFGDLKPTKGKIKIDGKLIRLKSPSDGIHNGVGYMVDERANEGLLLNKSISDNIILPCFEKVKGKIFLDSKKIDKLVYKRIDEIGIFPPKASIMVNELSGGNQQKVLLGKWLEIGFILVLVDPTRGLDIETNRKVIDLIRKFRKGRVIIVIPSEIEDGLVMSDWIVILHDGKVMKNEEIT</sequence>
<dbReference type="PANTHER" id="PTHR43790:SF8">
    <property type="entry name" value="SUGAR ABC TRANSPORTER ATP-BINDING PROTEIN"/>
    <property type="match status" value="1"/>
</dbReference>
<name>X1GWN5_9ZZZZ</name>
<organism evidence="4">
    <name type="scientific">marine sediment metagenome</name>
    <dbReference type="NCBI Taxonomy" id="412755"/>
    <lineage>
        <taxon>unclassified sequences</taxon>
        <taxon>metagenomes</taxon>
        <taxon>ecological metagenomes</taxon>
    </lineage>
</organism>
<dbReference type="PANTHER" id="PTHR43790">
    <property type="entry name" value="CARBOHYDRATE TRANSPORT ATP-BINDING PROTEIN MG119-RELATED"/>
    <property type="match status" value="1"/>
</dbReference>
<dbReference type="InterPro" id="IPR003439">
    <property type="entry name" value="ABC_transporter-like_ATP-bd"/>
</dbReference>
<evidence type="ECO:0000259" key="3">
    <source>
        <dbReference type="PROSITE" id="PS50893"/>
    </source>
</evidence>
<dbReference type="InterPro" id="IPR050107">
    <property type="entry name" value="ABC_carbohydrate_import_ATPase"/>
</dbReference>
<dbReference type="AlphaFoldDB" id="X1GWN5"/>
<dbReference type="PROSITE" id="PS50893">
    <property type="entry name" value="ABC_TRANSPORTER_2"/>
    <property type="match status" value="1"/>
</dbReference>
<dbReference type="PROSITE" id="PS00211">
    <property type="entry name" value="ABC_TRANSPORTER_1"/>
    <property type="match status" value="1"/>
</dbReference>
<evidence type="ECO:0000256" key="2">
    <source>
        <dbReference type="ARBA" id="ARBA00022840"/>
    </source>
</evidence>
<keyword evidence="1" id="KW-0547">Nucleotide-binding</keyword>
<dbReference type="Pfam" id="PF00005">
    <property type="entry name" value="ABC_tran"/>
    <property type="match status" value="1"/>
</dbReference>
<evidence type="ECO:0000313" key="4">
    <source>
        <dbReference type="EMBL" id="GAH49275.1"/>
    </source>
</evidence>
<keyword evidence="2" id="KW-0067">ATP-binding</keyword>
<evidence type="ECO:0000256" key="1">
    <source>
        <dbReference type="ARBA" id="ARBA00022741"/>
    </source>
</evidence>
<feature type="non-terminal residue" evidence="4">
    <location>
        <position position="275"/>
    </location>
</feature>
<protein>
    <recommendedName>
        <fullName evidence="3">ABC transporter domain-containing protein</fullName>
    </recommendedName>
</protein>
<dbReference type="InterPro" id="IPR017871">
    <property type="entry name" value="ABC_transporter-like_CS"/>
</dbReference>
<dbReference type="Gene3D" id="3.40.50.300">
    <property type="entry name" value="P-loop containing nucleotide triphosphate hydrolases"/>
    <property type="match status" value="1"/>
</dbReference>
<proteinExistence type="predicted"/>
<dbReference type="GO" id="GO:0005524">
    <property type="term" value="F:ATP binding"/>
    <property type="evidence" value="ECO:0007669"/>
    <property type="project" value="UniProtKB-KW"/>
</dbReference>
<feature type="domain" description="ABC transporter" evidence="3">
    <location>
        <begin position="51"/>
        <end position="274"/>
    </location>
</feature>